<proteinExistence type="predicted"/>
<evidence type="ECO:0000313" key="2">
    <source>
        <dbReference type="EMBL" id="SBT75525.1"/>
    </source>
</evidence>
<name>A0A1C3KNC9_PLAOA</name>
<protein>
    <submittedName>
        <fullName evidence="2">Uncharacterized protein</fullName>
    </submittedName>
</protein>
<dbReference type="GO" id="GO:0070682">
    <property type="term" value="P:proteasome regulatory particle assembly"/>
    <property type="evidence" value="ECO:0007669"/>
    <property type="project" value="InterPro"/>
</dbReference>
<accession>A0A1C3KNC9</accession>
<dbReference type="EMBL" id="LT594507">
    <property type="protein sequence ID" value="SBT75525.1"/>
    <property type="molecule type" value="Genomic_DNA"/>
</dbReference>
<dbReference type="VEuPathDB" id="PlasmoDB:PocGH01_03022800"/>
<gene>
    <name evidence="2" type="primary">PowCR01_030018600</name>
    <name evidence="2" type="ORF">POWCR01_030018600</name>
</gene>
<feature type="compositionally biased region" description="Basic and acidic residues" evidence="1">
    <location>
        <begin position="156"/>
        <end position="171"/>
    </location>
</feature>
<feature type="region of interest" description="Disordered" evidence="1">
    <location>
        <begin position="109"/>
        <end position="171"/>
    </location>
</feature>
<dbReference type="OrthoDB" id="548474at2759"/>
<sequence>MVEVKLKTQNNSCEFHLNFNEIKLPDDVNILKDLEKEVENSIYHLKRSNEEIKQYDPDGKDKDLFLALNENKFSLNVKQERLLMIKKKIKNLECLNHFDHAQNTLNSDLLNNENKDMETDTDDEKNEETNKNVNMLEKEDLRNETIDTKTQGGGETDPKKGTHGQERGIYL</sequence>
<evidence type="ECO:0000256" key="1">
    <source>
        <dbReference type="SAM" id="MobiDB-lite"/>
    </source>
</evidence>
<evidence type="ECO:0000313" key="3">
    <source>
        <dbReference type="Proteomes" id="UP000243200"/>
    </source>
</evidence>
<dbReference type="VEuPathDB" id="PlasmoDB:POWCR01_030018600"/>
<dbReference type="PANTHER" id="PTHR40422">
    <property type="entry name" value="TRANSLATION MACHINERY-ASSOCIATED PROTEIN 17"/>
    <property type="match status" value="1"/>
</dbReference>
<reference evidence="2 3" key="1">
    <citation type="submission" date="2016-06" db="EMBL/GenBank/DDBJ databases">
        <authorList>
            <consortium name="Pathogen Informatics"/>
        </authorList>
    </citation>
    <scope>NUCLEOTIDE SEQUENCE [LARGE SCALE GENOMIC DNA]</scope>
    <source>
        <strain evidence="2">PowCR01</strain>
    </source>
</reference>
<dbReference type="PANTHER" id="PTHR40422:SF1">
    <property type="entry name" value="TRANSLATION MACHINERY-ASSOCIATED PROTEIN 17"/>
    <property type="match status" value="1"/>
</dbReference>
<feature type="compositionally biased region" description="Basic and acidic residues" evidence="1">
    <location>
        <begin position="136"/>
        <end position="147"/>
    </location>
</feature>
<dbReference type="Proteomes" id="UP000243200">
    <property type="component" value="Chromosome 3"/>
</dbReference>
<dbReference type="AlphaFoldDB" id="A0A1C3KNC9"/>
<organism evidence="2 3">
    <name type="scientific">Plasmodium ovale</name>
    <name type="common">malaria parasite P. ovale</name>
    <dbReference type="NCBI Taxonomy" id="36330"/>
    <lineage>
        <taxon>Eukaryota</taxon>
        <taxon>Sar</taxon>
        <taxon>Alveolata</taxon>
        <taxon>Apicomplexa</taxon>
        <taxon>Aconoidasida</taxon>
        <taxon>Haemosporida</taxon>
        <taxon>Plasmodiidae</taxon>
        <taxon>Plasmodium</taxon>
        <taxon>Plasmodium (Plasmodium)</taxon>
    </lineage>
</organism>
<dbReference type="InterPro" id="IPR038966">
    <property type="entry name" value="TMA17"/>
</dbReference>
<dbReference type="GO" id="GO:0030674">
    <property type="term" value="F:protein-macromolecule adaptor activity"/>
    <property type="evidence" value="ECO:0007669"/>
    <property type="project" value="TreeGrafter"/>
</dbReference>